<name>A0ABP6VGL9_9GAMM</name>
<dbReference type="RefSeq" id="WP_344955508.1">
    <property type="nucleotide sequence ID" value="NZ_BAABCX010000001.1"/>
</dbReference>
<dbReference type="InterPro" id="IPR000836">
    <property type="entry name" value="PRTase_dom"/>
</dbReference>
<comment type="caution">
    <text evidence="2">The sequence shown here is derived from an EMBL/GenBank/DDBJ whole genome shotgun (WGS) entry which is preliminary data.</text>
</comment>
<evidence type="ECO:0000313" key="2">
    <source>
        <dbReference type="EMBL" id="GAA3533207.1"/>
    </source>
</evidence>
<keyword evidence="3" id="KW-1185">Reference proteome</keyword>
<evidence type="ECO:0000259" key="1">
    <source>
        <dbReference type="Pfam" id="PF00156"/>
    </source>
</evidence>
<sequence length="214" mass="23244">MDRQFEHRRAAGKALANALMTYRDQPRLVVLGLPRGGVPIAYEIALALHAPLDVLLVRKLGFPYHPELAMGAIASGGAQVLNQRLLHGSDITPAQIQMVVQRETAELARRETVYRGQAQPLEVADHTVIVVDDGLATGATMAAAVSALRSLQPRRLVVAVPVGSQEAARRIAAQVDDFVCLITPASFNSVGQWYRQFPQVSDEEVCTLLSHPCH</sequence>
<dbReference type="SUPFAM" id="SSF53271">
    <property type="entry name" value="PRTase-like"/>
    <property type="match status" value="1"/>
</dbReference>
<protein>
    <recommendedName>
        <fullName evidence="1">Phosphoribosyltransferase domain-containing protein</fullName>
    </recommendedName>
</protein>
<dbReference type="InterPro" id="IPR029057">
    <property type="entry name" value="PRTase-like"/>
</dbReference>
<reference evidence="3" key="1">
    <citation type="journal article" date="2019" name="Int. J. Syst. Evol. Microbiol.">
        <title>The Global Catalogue of Microorganisms (GCM) 10K type strain sequencing project: providing services to taxonomists for standard genome sequencing and annotation.</title>
        <authorList>
            <consortium name="The Broad Institute Genomics Platform"/>
            <consortium name="The Broad Institute Genome Sequencing Center for Infectious Disease"/>
            <person name="Wu L."/>
            <person name="Ma J."/>
        </authorList>
    </citation>
    <scope>NUCLEOTIDE SEQUENCE [LARGE SCALE GENOMIC DNA]</scope>
    <source>
        <strain evidence="3">JCM 17110</strain>
    </source>
</reference>
<dbReference type="Pfam" id="PF00156">
    <property type="entry name" value="Pribosyltran"/>
    <property type="match status" value="1"/>
</dbReference>
<dbReference type="Gene3D" id="3.40.50.2020">
    <property type="match status" value="1"/>
</dbReference>
<proteinExistence type="predicted"/>
<evidence type="ECO:0000313" key="3">
    <source>
        <dbReference type="Proteomes" id="UP001500795"/>
    </source>
</evidence>
<dbReference type="Proteomes" id="UP001500795">
    <property type="component" value="Unassembled WGS sequence"/>
</dbReference>
<organism evidence="2 3">
    <name type="scientific">Zobellella aerophila</name>
    <dbReference type="NCBI Taxonomy" id="870480"/>
    <lineage>
        <taxon>Bacteria</taxon>
        <taxon>Pseudomonadati</taxon>
        <taxon>Pseudomonadota</taxon>
        <taxon>Gammaproteobacteria</taxon>
        <taxon>Aeromonadales</taxon>
        <taxon>Aeromonadaceae</taxon>
        <taxon>Zobellella</taxon>
    </lineage>
</organism>
<dbReference type="EMBL" id="BAABCX010000001">
    <property type="protein sequence ID" value="GAA3533207.1"/>
    <property type="molecule type" value="Genomic_DNA"/>
</dbReference>
<accession>A0ABP6VGL9</accession>
<dbReference type="Gene3D" id="3.30.1310.20">
    <property type="entry name" value="PRTase-like"/>
    <property type="match status" value="1"/>
</dbReference>
<gene>
    <name evidence="2" type="ORF">GCM10022394_10740</name>
</gene>
<feature type="domain" description="Phosphoribosyltransferase" evidence="1">
    <location>
        <begin position="10"/>
        <end position="179"/>
    </location>
</feature>
<dbReference type="CDD" id="cd06223">
    <property type="entry name" value="PRTases_typeI"/>
    <property type="match status" value="1"/>
</dbReference>